<proteinExistence type="predicted"/>
<dbReference type="EMBL" id="FOWZ01000003">
    <property type="protein sequence ID" value="SFP25807.1"/>
    <property type="molecule type" value="Genomic_DNA"/>
</dbReference>
<dbReference type="OrthoDB" id="503550at2"/>
<feature type="domain" description="Glycosyl transferase family 1" evidence="1">
    <location>
        <begin position="201"/>
        <end position="350"/>
    </location>
</feature>
<dbReference type="AlphaFoldDB" id="A0A1I5NVP2"/>
<keyword evidence="3" id="KW-1185">Reference proteome</keyword>
<dbReference type="PANTHER" id="PTHR45947">
    <property type="entry name" value="SULFOQUINOVOSYL TRANSFERASE SQD2"/>
    <property type="match status" value="1"/>
</dbReference>
<evidence type="ECO:0000259" key="1">
    <source>
        <dbReference type="Pfam" id="PF00534"/>
    </source>
</evidence>
<keyword evidence="2" id="KW-0808">Transferase</keyword>
<sequence length="391" mass="42574">MTDARADSPALPQVAILFAQYGAFHVDRVEAAGRRLAGRAEVIAVESATTSRTYAWEPATGFEHARHVTLFPGKSYDDVGHLARYRAAMKLVGEADMVCIGVPYSERDIIALSWRLKAAGTRCVMMTESKFDDFPRSLPREQAKARLLSCYRAAIVGGLRQREYLRFLGFGDKPILPGYDSVGIERIRAQGAGADAKWSDRHFLYVGRFVEKKNLPVLLAGYARYRELAGPAARRLVLAGDGELASVLREQAGEGVEFTGFLRAEEVSRQMAGALALCLVSTEEQWGLVVNEAAAFGVPAIVSTPVGARDALVRNGVTGYVVEPQSVEGIARAMLALSQSEQAWQRYSDATAARAHMGDVERFADAVEALFDPDSDGASNALDFWDEMSTS</sequence>
<gene>
    <name evidence="2" type="ORF">SAMN04488060_2125</name>
</gene>
<dbReference type="PANTHER" id="PTHR45947:SF3">
    <property type="entry name" value="SULFOQUINOVOSYL TRANSFERASE SQD2"/>
    <property type="match status" value="1"/>
</dbReference>
<dbReference type="InterPro" id="IPR050194">
    <property type="entry name" value="Glycosyltransferase_grp1"/>
</dbReference>
<evidence type="ECO:0000313" key="2">
    <source>
        <dbReference type="EMBL" id="SFP25807.1"/>
    </source>
</evidence>
<dbReference type="GO" id="GO:0016757">
    <property type="term" value="F:glycosyltransferase activity"/>
    <property type="evidence" value="ECO:0007669"/>
    <property type="project" value="InterPro"/>
</dbReference>
<dbReference type="Pfam" id="PF00534">
    <property type="entry name" value="Glycos_transf_1"/>
    <property type="match status" value="1"/>
</dbReference>
<dbReference type="InterPro" id="IPR001296">
    <property type="entry name" value="Glyco_trans_1"/>
</dbReference>
<reference evidence="3" key="1">
    <citation type="submission" date="2016-10" db="EMBL/GenBank/DDBJ databases">
        <authorList>
            <person name="Varghese N."/>
            <person name="Submissions S."/>
        </authorList>
    </citation>
    <scope>NUCLEOTIDE SEQUENCE [LARGE SCALE GENOMIC DNA]</scope>
    <source>
        <strain evidence="3">CGMCC 1.7715</strain>
    </source>
</reference>
<dbReference type="SUPFAM" id="SSF53756">
    <property type="entry name" value="UDP-Glycosyltransferase/glycogen phosphorylase"/>
    <property type="match status" value="1"/>
</dbReference>
<protein>
    <submittedName>
        <fullName evidence="2">Glycosyltransferase involved in cell wall bisynthesis</fullName>
    </submittedName>
</protein>
<dbReference type="RefSeq" id="WP_090481192.1">
    <property type="nucleotide sequence ID" value="NZ_FOWZ01000003.1"/>
</dbReference>
<evidence type="ECO:0000313" key="3">
    <source>
        <dbReference type="Proteomes" id="UP000199331"/>
    </source>
</evidence>
<dbReference type="Proteomes" id="UP000199331">
    <property type="component" value="Unassembled WGS sequence"/>
</dbReference>
<dbReference type="CDD" id="cd03801">
    <property type="entry name" value="GT4_PimA-like"/>
    <property type="match status" value="1"/>
</dbReference>
<name>A0A1I5NVP2_9SPHN</name>
<dbReference type="STRING" id="604088.SAMN04488060_2125"/>
<organism evidence="2 3">
    <name type="scientific">Qipengyuania nanhaisediminis</name>
    <dbReference type="NCBI Taxonomy" id="604088"/>
    <lineage>
        <taxon>Bacteria</taxon>
        <taxon>Pseudomonadati</taxon>
        <taxon>Pseudomonadota</taxon>
        <taxon>Alphaproteobacteria</taxon>
        <taxon>Sphingomonadales</taxon>
        <taxon>Erythrobacteraceae</taxon>
        <taxon>Qipengyuania</taxon>
    </lineage>
</organism>
<dbReference type="Gene3D" id="3.40.50.2000">
    <property type="entry name" value="Glycogen Phosphorylase B"/>
    <property type="match status" value="2"/>
</dbReference>
<accession>A0A1I5NVP2</accession>